<evidence type="ECO:0000313" key="2">
    <source>
        <dbReference type="EMBL" id="KKM98396.1"/>
    </source>
</evidence>
<evidence type="ECO:0000256" key="1">
    <source>
        <dbReference type="SAM" id="MobiDB-lite"/>
    </source>
</evidence>
<proteinExistence type="predicted"/>
<dbReference type="EMBL" id="LAZR01005625">
    <property type="protein sequence ID" value="KKM98396.1"/>
    <property type="molecule type" value="Genomic_DNA"/>
</dbReference>
<comment type="caution">
    <text evidence="2">The sequence shown here is derived from an EMBL/GenBank/DDBJ whole genome shotgun (WGS) entry which is preliminary data.</text>
</comment>
<name>A0A0F9MGG5_9ZZZZ</name>
<dbReference type="AlphaFoldDB" id="A0A0F9MGG5"/>
<gene>
    <name evidence="2" type="ORF">LCGC14_1158420</name>
</gene>
<organism evidence="2">
    <name type="scientific">marine sediment metagenome</name>
    <dbReference type="NCBI Taxonomy" id="412755"/>
    <lineage>
        <taxon>unclassified sequences</taxon>
        <taxon>metagenomes</taxon>
        <taxon>ecological metagenomes</taxon>
    </lineage>
</organism>
<protein>
    <submittedName>
        <fullName evidence="2">Uncharacterized protein</fullName>
    </submittedName>
</protein>
<accession>A0A0F9MGG5</accession>
<sequence>MGSIIRCKLERWGGKGGDMKVVLTMSKRYAGLIAQIPEDGDILLKPLQLQPELPMFNALTDDDMAGFAEAEQAAGGEGAEHGSGQLPLRAADGEPEVPIRFAQGRDPTKAEDWFDFNVEPANCNFCSKDFGVTQLRRWKDPEMPQGFWCRECGVAEKIIGARPPTMAYLVNEYLCKCFRCQGDHAPGTMRRWRDERVAYLGYWCEPCSVVDGGPTPWEVDGPAFNAEGFQETTEDRVPNEPTEGAPAAEEGEVSTRPTNWPETGVAIDFDPERVMVNLDSRDCSGAAGANYECTKAPMGTLRAYEMPPDPNMVVGWFCEKCGDKMNEARQALHPWAPGERGFRVIAWSVFRSQIMDASKGPDDPESPWAVIPDCEGGSKEHREAVKAALKKGQEVNRADLEHYIMRKWAAEEIPKGARRLKMAELLDAQARAHHAEMEPDLPAHEIFKRLRTESELPSDGTTVGELKHLEPGTENHRKAVRLFLADGAELDLAHLAPYVEEPWAKEEMGSLYNAAWSSAADVHRDRALKAAKERQMDTGTSITAGDLKPAPETSITAGDLKPAQVDGDEPAENKEDVHPPFPPDDWEIQGHKRALLEKGPGSEEHRSAVRILLSHGEVVSFDNLVHYVDEAWAREEMGRERYQAARDLAAAKKLTKRVETEENSYECRVCLVTKSDQLMEQYFIDNGEGRYVCHGCLERLSISREEVPKAFTEEERCHHCNRLMPAFVMKEGTWPGTIKEEFFCPDCHQDRSESAPEQHA</sequence>
<feature type="region of interest" description="Disordered" evidence="1">
    <location>
        <begin position="530"/>
        <end position="585"/>
    </location>
</feature>
<reference evidence="2" key="1">
    <citation type="journal article" date="2015" name="Nature">
        <title>Complex archaea that bridge the gap between prokaryotes and eukaryotes.</title>
        <authorList>
            <person name="Spang A."/>
            <person name="Saw J.H."/>
            <person name="Jorgensen S.L."/>
            <person name="Zaremba-Niedzwiedzka K."/>
            <person name="Martijn J."/>
            <person name="Lind A.E."/>
            <person name="van Eijk R."/>
            <person name="Schleper C."/>
            <person name="Guy L."/>
            <person name="Ettema T.J."/>
        </authorList>
    </citation>
    <scope>NUCLEOTIDE SEQUENCE</scope>
</reference>
<feature type="region of interest" description="Disordered" evidence="1">
    <location>
        <begin position="231"/>
        <end position="261"/>
    </location>
</feature>